<keyword evidence="3" id="KW-1185">Reference proteome</keyword>
<name>A0ABV9XW72_9PSEU</name>
<dbReference type="EMBL" id="JBHSJB010000006">
    <property type="protein sequence ID" value="MFC5053459.1"/>
    <property type="molecule type" value="Genomic_DNA"/>
</dbReference>
<dbReference type="Proteomes" id="UP001595833">
    <property type="component" value="Unassembled WGS sequence"/>
</dbReference>
<dbReference type="InterPro" id="IPR027417">
    <property type="entry name" value="P-loop_NTPase"/>
</dbReference>
<comment type="caution">
    <text evidence="2">The sequence shown here is derived from an EMBL/GenBank/DDBJ whole genome shotgun (WGS) entry which is preliminary data.</text>
</comment>
<reference evidence="3" key="1">
    <citation type="journal article" date="2019" name="Int. J. Syst. Evol. Microbiol.">
        <title>The Global Catalogue of Microorganisms (GCM) 10K type strain sequencing project: providing services to taxonomists for standard genome sequencing and annotation.</title>
        <authorList>
            <consortium name="The Broad Institute Genomics Platform"/>
            <consortium name="The Broad Institute Genome Sequencing Center for Infectious Disease"/>
            <person name="Wu L."/>
            <person name="Ma J."/>
        </authorList>
    </citation>
    <scope>NUCLEOTIDE SEQUENCE [LARGE SCALE GENOMIC DNA]</scope>
    <source>
        <strain evidence="3">KCTC 12848</strain>
    </source>
</reference>
<dbReference type="SUPFAM" id="SSF52540">
    <property type="entry name" value="P-loop containing nucleoside triphosphate hydrolases"/>
    <property type="match status" value="1"/>
</dbReference>
<dbReference type="PANTHER" id="PTHR47691:SF3">
    <property type="entry name" value="HTH-TYPE TRANSCRIPTIONAL REGULATOR RV0890C-RELATED"/>
    <property type="match status" value="1"/>
</dbReference>
<protein>
    <submittedName>
        <fullName evidence="2">Helix-turn-helix domain-containing protein</fullName>
    </submittedName>
</protein>
<dbReference type="InterPro" id="IPR001387">
    <property type="entry name" value="Cro/C1-type_HTH"/>
</dbReference>
<evidence type="ECO:0000313" key="2">
    <source>
        <dbReference type="EMBL" id="MFC5053459.1"/>
    </source>
</evidence>
<evidence type="ECO:0000313" key="3">
    <source>
        <dbReference type="Proteomes" id="UP001595833"/>
    </source>
</evidence>
<organism evidence="2 3">
    <name type="scientific">Saccharothrix xinjiangensis</name>
    <dbReference type="NCBI Taxonomy" id="204798"/>
    <lineage>
        <taxon>Bacteria</taxon>
        <taxon>Bacillati</taxon>
        <taxon>Actinomycetota</taxon>
        <taxon>Actinomycetes</taxon>
        <taxon>Pseudonocardiales</taxon>
        <taxon>Pseudonocardiaceae</taxon>
        <taxon>Saccharothrix</taxon>
    </lineage>
</organism>
<evidence type="ECO:0000259" key="1">
    <source>
        <dbReference type="PROSITE" id="PS50943"/>
    </source>
</evidence>
<proteinExistence type="predicted"/>
<dbReference type="Gene3D" id="1.10.260.40">
    <property type="entry name" value="lambda repressor-like DNA-binding domains"/>
    <property type="match status" value="1"/>
</dbReference>
<dbReference type="InterPro" id="IPR010982">
    <property type="entry name" value="Lambda_DNA-bd_dom_sf"/>
</dbReference>
<gene>
    <name evidence="2" type="ORF">ACFPFM_06775</name>
</gene>
<sequence>MATGGGVDGNPARRQFGELLREHRVKRGATQRQLADLSTISVRAIRDLEAGRASRPRRDTVRLIAAGLRLRGRELTSFEAAALRARGGVEIDLVPDLDAVPPPSGLDALVGRDAEVSALLDLLGAGGSRLVAVTGLPGVGKTRLVVEVAGRLHESGSARVLWDAATARPDGAAGRLRLLVHSALARDGDGEGLEPLAELVGDRELLLVLDGHEPGWPDPDRALTLLHRCRRLRLLRTTREPLDIPGERVVALPPLDRPDAVRLLTRLAGQVSPMRTSPGQAARSAPALAELADRLDGLPGALEAAASWLLVHRPEEVLDLVRADPLAVTADRLPDLRGALARALSAVDGPAVGGRAVDGDRAALDALAAADGDWTARDAARLADVPPVACAHLVRRLRLLGLVRPVGGDRFRVLDLARAATAALLPVGLPLAGVRDS</sequence>
<feature type="domain" description="HTH cro/C1-type" evidence="1">
    <location>
        <begin position="20"/>
        <end position="75"/>
    </location>
</feature>
<dbReference type="CDD" id="cd00093">
    <property type="entry name" value="HTH_XRE"/>
    <property type="match status" value="1"/>
</dbReference>
<dbReference type="Gene3D" id="3.40.50.300">
    <property type="entry name" value="P-loop containing nucleotide triphosphate hydrolases"/>
    <property type="match status" value="1"/>
</dbReference>
<dbReference type="PRINTS" id="PR00364">
    <property type="entry name" value="DISEASERSIST"/>
</dbReference>
<dbReference type="PROSITE" id="PS50943">
    <property type="entry name" value="HTH_CROC1"/>
    <property type="match status" value="1"/>
</dbReference>
<dbReference type="RefSeq" id="WP_344039405.1">
    <property type="nucleotide sequence ID" value="NZ_BAAAKE010000016.1"/>
</dbReference>
<dbReference type="PANTHER" id="PTHR47691">
    <property type="entry name" value="REGULATOR-RELATED"/>
    <property type="match status" value="1"/>
</dbReference>
<dbReference type="SUPFAM" id="SSF47413">
    <property type="entry name" value="lambda repressor-like DNA-binding domains"/>
    <property type="match status" value="1"/>
</dbReference>
<dbReference type="Pfam" id="PF13560">
    <property type="entry name" value="HTH_31"/>
    <property type="match status" value="1"/>
</dbReference>
<accession>A0ABV9XW72</accession>
<dbReference type="SMART" id="SM00530">
    <property type="entry name" value="HTH_XRE"/>
    <property type="match status" value="1"/>
</dbReference>